<feature type="compositionally biased region" description="Basic and acidic residues" evidence="1">
    <location>
        <begin position="755"/>
        <end position="767"/>
    </location>
</feature>
<evidence type="ECO:0000313" key="2">
    <source>
        <dbReference type="EMBL" id="SGZ55096.1"/>
    </source>
</evidence>
<sequence>MAKKTKSAASPKTPAKTKKAVSASPAASPAKTKKTKAPAKSPAKSPVKSSAKATESTGKEYGYVSKKQASKALSELKKFLERQSESPKTDKSELFDEDDDTVEESEDLFLQFQTKKYFSKKPEFKPKLIELTKPFYRENEELKTCLFLRDHFITSNEQLEEVEQADIPTLKKILTLTQLKTVYQTFEKRRELYSEYDLFVVDDALLSSMPLVLGKTFYLNKTEKFPVNVRVASTKAPKELSLVTLGNQINKVLSSTAFLPPVGTSITIKIGNFSKLSEPELLSNLHDVLKTFDQDLLVTVGVKTSESPVLPLFYTDKIYSDADVLENAPDAEEEEDSEDIYTKALLELGDEQSVAKALGGELRKLKKTKKSKGVNSTRVLRANSLLNVGRSHDYKSDGVSLHIGDLKVPKKYITITTGPSELEVLDKTKLTIRFDSICTTTVNDVVYKLPQKEAHPISQSFDADRLVLKVNANKSDRIQLHLVWKPVQLLVFSKRIQYEGQIQPSPLPGIIRDLHSEGLDLRTVTDPLIATHYVTMSDFVDYNLQIAVLCGIPVVSTKWIEVLENAPDNVATWLSPPKDLMLAGTKGDFAFPNHLRRLLLAGTHCLIYYEGTPLKHVRRLQSWLECLGCASVAIIDVKKLTREALSMFGLSSVYLFTCIDEPLTDAFKVRANNTSDLWRAVVDVDIVNLKVSTSADIFPEPTVKEEPDSLRLTQRRKRRRVERVNDTDFFLFSQVSSQPAADSLNLAVNSAENEKELEKSQLSHRENSSIAESSEQSKVSELQNPEDVLEVPEVKATQLTDSKNSHKEQSVEPVTKPLYGETSVEVEQSISIQDDREQRKAEIEAGTENIEPISKKQKKEARWIVPRVSLADAVLSTKKQADVEARKDFEFDDIGSQFEKLVVVEEIDLSRRKESVPLVSIALYKGRKNFKKFKKNGPLTHSFTRKFLELEDDNNEIHFSDIPAALKEPIVAEKIRVDFAQEMDSVKGYQPSQLFVAEDDEDEENDETTFSFLASSKVSVRAPAEESDDDDDDDFAFKFSRA</sequence>
<evidence type="ECO:0000256" key="1">
    <source>
        <dbReference type="SAM" id="MobiDB-lite"/>
    </source>
</evidence>
<dbReference type="AlphaFoldDB" id="A0A1L0DGM7"/>
<feature type="region of interest" description="Disordered" evidence="1">
    <location>
        <begin position="1"/>
        <end position="61"/>
    </location>
</feature>
<feature type="compositionally biased region" description="Low complexity" evidence="1">
    <location>
        <begin position="38"/>
        <end position="54"/>
    </location>
</feature>
<name>A0A1L0DGM7_9ASCO</name>
<feature type="region of interest" description="Disordered" evidence="1">
    <location>
        <begin position="80"/>
        <end position="100"/>
    </location>
</feature>
<proteinExistence type="predicted"/>
<feature type="compositionally biased region" description="Polar residues" evidence="1">
    <location>
        <begin position="768"/>
        <end position="783"/>
    </location>
</feature>
<evidence type="ECO:0000313" key="3">
    <source>
        <dbReference type="Proteomes" id="UP000182259"/>
    </source>
</evidence>
<dbReference type="Gene3D" id="3.40.50.790">
    <property type="match status" value="1"/>
</dbReference>
<protein>
    <submittedName>
        <fullName evidence="2">CIC11C00000002480</fullName>
    </submittedName>
</protein>
<dbReference type="Pfam" id="PF00687">
    <property type="entry name" value="Ribosomal_L1"/>
    <property type="match status" value="1"/>
</dbReference>
<dbReference type="InterPro" id="IPR016095">
    <property type="entry name" value="Ribosomal_uL1_3-a/b-sand"/>
</dbReference>
<dbReference type="InterPro" id="IPR023674">
    <property type="entry name" value="Ribosomal_uL1-like"/>
</dbReference>
<gene>
    <name evidence="2" type="ORF">SAMEA4029009_CIC11G00000002480</name>
</gene>
<dbReference type="InterPro" id="IPR028364">
    <property type="entry name" value="Ribosomal_uL1/biogenesis"/>
</dbReference>
<dbReference type="Proteomes" id="UP000182259">
    <property type="component" value="Chromosome IV"/>
</dbReference>
<feature type="region of interest" description="Disordered" evidence="1">
    <location>
        <begin position="755"/>
        <end position="823"/>
    </location>
</feature>
<feature type="compositionally biased region" description="Basic and acidic residues" evidence="1">
    <location>
        <begin position="80"/>
        <end position="94"/>
    </location>
</feature>
<organism evidence="2 3">
    <name type="scientific">Sungouiella intermedia</name>
    <dbReference type="NCBI Taxonomy" id="45354"/>
    <lineage>
        <taxon>Eukaryota</taxon>
        <taxon>Fungi</taxon>
        <taxon>Dikarya</taxon>
        <taxon>Ascomycota</taxon>
        <taxon>Saccharomycotina</taxon>
        <taxon>Pichiomycetes</taxon>
        <taxon>Metschnikowiaceae</taxon>
        <taxon>Sungouiella</taxon>
    </lineage>
</organism>
<dbReference type="EMBL" id="LT635767">
    <property type="protein sequence ID" value="SGZ55096.1"/>
    <property type="molecule type" value="Genomic_DNA"/>
</dbReference>
<dbReference type="SUPFAM" id="SSF56808">
    <property type="entry name" value="Ribosomal protein L1"/>
    <property type="match status" value="1"/>
</dbReference>
<dbReference type="CDD" id="cd00403">
    <property type="entry name" value="Ribosomal_L1"/>
    <property type="match status" value="1"/>
</dbReference>
<reference evidence="2 3" key="1">
    <citation type="submission" date="2016-10" db="EMBL/GenBank/DDBJ databases">
        <authorList>
            <person name="de Groot N.N."/>
        </authorList>
    </citation>
    <scope>NUCLEOTIDE SEQUENCE [LARGE SCALE GENOMIC DNA]</scope>
    <source>
        <strain evidence="2 3">PYCC 4715</strain>
    </source>
</reference>
<accession>A0A1L0DGM7</accession>
<feature type="compositionally biased region" description="Low complexity" evidence="1">
    <location>
        <begin position="7"/>
        <end position="30"/>
    </location>
</feature>